<evidence type="ECO:0000313" key="3">
    <source>
        <dbReference type="Proteomes" id="UP000261580"/>
    </source>
</evidence>
<name>A0A3Q4IER9_NEOBR</name>
<feature type="region of interest" description="Disordered" evidence="1">
    <location>
        <begin position="1"/>
        <end position="153"/>
    </location>
</feature>
<keyword evidence="3" id="KW-1185">Reference proteome</keyword>
<evidence type="ECO:0000256" key="1">
    <source>
        <dbReference type="SAM" id="MobiDB-lite"/>
    </source>
</evidence>
<dbReference type="Bgee" id="ENSNBRG00000022951">
    <property type="expression patterns" value="Expressed in zone of skin and 4 other cell types or tissues"/>
</dbReference>
<protein>
    <submittedName>
        <fullName evidence="2">DNA-directed RNA polymerase III subunit RPC4-like</fullName>
    </submittedName>
</protein>
<dbReference type="GO" id="GO:0005666">
    <property type="term" value="C:RNA polymerase III complex"/>
    <property type="evidence" value="ECO:0007669"/>
    <property type="project" value="InterPro"/>
</dbReference>
<reference evidence="2" key="1">
    <citation type="submission" date="2025-08" db="UniProtKB">
        <authorList>
            <consortium name="Ensembl"/>
        </authorList>
    </citation>
    <scope>IDENTIFICATION</scope>
</reference>
<feature type="region of interest" description="Disordered" evidence="1">
    <location>
        <begin position="183"/>
        <end position="232"/>
    </location>
</feature>
<dbReference type="OMA" id="CKDINRP"/>
<dbReference type="InterPro" id="IPR007811">
    <property type="entry name" value="RPC4"/>
</dbReference>
<reference evidence="2" key="2">
    <citation type="submission" date="2025-09" db="UniProtKB">
        <authorList>
            <consortium name="Ensembl"/>
        </authorList>
    </citation>
    <scope>IDENTIFICATION</scope>
</reference>
<organism evidence="2 3">
    <name type="scientific">Neolamprologus brichardi</name>
    <name type="common">Fairy cichlid</name>
    <name type="synonym">Lamprologus brichardi</name>
    <dbReference type="NCBI Taxonomy" id="32507"/>
    <lineage>
        <taxon>Eukaryota</taxon>
        <taxon>Metazoa</taxon>
        <taxon>Chordata</taxon>
        <taxon>Craniata</taxon>
        <taxon>Vertebrata</taxon>
        <taxon>Euteleostomi</taxon>
        <taxon>Actinopterygii</taxon>
        <taxon>Neopterygii</taxon>
        <taxon>Teleostei</taxon>
        <taxon>Neoteleostei</taxon>
        <taxon>Acanthomorphata</taxon>
        <taxon>Ovalentaria</taxon>
        <taxon>Cichlomorphae</taxon>
        <taxon>Cichliformes</taxon>
        <taxon>Cichlidae</taxon>
        <taxon>African cichlids</taxon>
        <taxon>Pseudocrenilabrinae</taxon>
        <taxon>Lamprologini</taxon>
        <taxon>Neolamprologus</taxon>
    </lineage>
</organism>
<proteinExistence type="predicted"/>
<sequence length="343" mass="37915">MSDSGEAASVPGFSSPSSGAGLGRALAARVRTLTSPPPPGRLTSLRTRDLTLGGGFKKTKVTEHSVNNTALKEEIHAAPKKERRDRNERRRESRGRRKERPQTIQSHSIFEQGPADSVRKTGAHPQPSSATSPVCKLLKKERKETKEEDEDEILSKLQRDDFIDDPGLRNDAKLKPIQLPLCQSSSHTLTSRTREKTSHAAQRHSPERPTVFRPQSCAGTSRTERPKSEQPSLVELLQDLSLSGREELFFMQLPDCMPGRTPATKEGKHEVKRTPHLQAKVRFLGKLQIRKSGKVELKLGDIIMDVSEGAAFSFLQVTCLCYNIISALQSLTSGSTSVRPVQS</sequence>
<dbReference type="AlphaFoldDB" id="A0A3Q4IER9"/>
<feature type="compositionally biased region" description="Basic and acidic residues" evidence="1">
    <location>
        <begin position="71"/>
        <end position="91"/>
    </location>
</feature>
<dbReference type="STRING" id="32507.ENSNBRP00000030172"/>
<dbReference type="GeneTree" id="ENSGT00390000013948"/>
<dbReference type="GO" id="GO:0042797">
    <property type="term" value="P:tRNA transcription by RNA polymerase III"/>
    <property type="evidence" value="ECO:0007669"/>
    <property type="project" value="TreeGrafter"/>
</dbReference>
<dbReference type="Ensembl" id="ENSNBRT00000030940.1">
    <property type="protein sequence ID" value="ENSNBRP00000030172.1"/>
    <property type="gene ID" value="ENSNBRG00000022951.1"/>
</dbReference>
<dbReference type="PANTHER" id="PTHR13408">
    <property type="entry name" value="DNA-DIRECTED RNA POLYMERASE III"/>
    <property type="match status" value="1"/>
</dbReference>
<evidence type="ECO:0000313" key="2">
    <source>
        <dbReference type="Ensembl" id="ENSNBRP00000030172.1"/>
    </source>
</evidence>
<dbReference type="GO" id="GO:0003677">
    <property type="term" value="F:DNA binding"/>
    <property type="evidence" value="ECO:0007669"/>
    <property type="project" value="InterPro"/>
</dbReference>
<feature type="compositionally biased region" description="Low complexity" evidence="1">
    <location>
        <begin position="17"/>
        <end position="34"/>
    </location>
</feature>
<dbReference type="PANTHER" id="PTHR13408:SF1">
    <property type="entry name" value="ZGC:171971"/>
    <property type="match status" value="1"/>
</dbReference>
<dbReference type="Proteomes" id="UP000261580">
    <property type="component" value="Unassembled WGS sequence"/>
</dbReference>
<dbReference type="Pfam" id="PF05132">
    <property type="entry name" value="RNA_pol_Rpc4"/>
    <property type="match status" value="1"/>
</dbReference>
<accession>A0A3Q4IER9</accession>